<protein>
    <recommendedName>
        <fullName evidence="2">Isoprenyl transferase</fullName>
        <ecNumber evidence="2">2.5.1.-</ecNumber>
    </recommendedName>
</protein>
<feature type="binding site" evidence="2">
    <location>
        <position position="51"/>
    </location>
    <ligand>
        <name>substrate</name>
    </ligand>
</feature>
<organism evidence="4 5">
    <name type="scientific">candidate division WOR-3 bacterium</name>
    <dbReference type="NCBI Taxonomy" id="2052148"/>
    <lineage>
        <taxon>Bacteria</taxon>
        <taxon>Bacteria division WOR-3</taxon>
    </lineage>
</organism>
<accession>A0A9D5QDN2</accession>
<feature type="coiled-coil region" evidence="3">
    <location>
        <begin position="55"/>
        <end position="82"/>
    </location>
</feature>
<dbReference type="PANTHER" id="PTHR10291">
    <property type="entry name" value="DEHYDRODOLICHYL DIPHOSPHATE SYNTHASE FAMILY MEMBER"/>
    <property type="match status" value="1"/>
</dbReference>
<dbReference type="SUPFAM" id="SSF64005">
    <property type="entry name" value="Undecaprenyl diphosphate synthase"/>
    <property type="match status" value="1"/>
</dbReference>
<dbReference type="NCBIfam" id="TIGR00055">
    <property type="entry name" value="uppS"/>
    <property type="match status" value="1"/>
</dbReference>
<comment type="function">
    <text evidence="2">Catalyzes the condensation of isopentenyl diphosphate (IPP) with allylic pyrophosphates generating different type of terpenoids.</text>
</comment>
<evidence type="ECO:0000313" key="5">
    <source>
        <dbReference type="Proteomes" id="UP000630660"/>
    </source>
</evidence>
<dbReference type="HAMAP" id="MF_01139">
    <property type="entry name" value="ISPT"/>
    <property type="match status" value="1"/>
</dbReference>
<dbReference type="AlphaFoldDB" id="A0A9D5QDN2"/>
<feature type="binding site" evidence="2">
    <location>
        <position position="19"/>
    </location>
    <ligand>
        <name>substrate</name>
    </ligand>
</feature>
<name>A0A9D5QDN2_UNCW3</name>
<feature type="binding site" evidence="2">
    <location>
        <position position="7"/>
    </location>
    <ligand>
        <name>substrate</name>
    </ligand>
</feature>
<evidence type="ECO:0000313" key="4">
    <source>
        <dbReference type="EMBL" id="MBD3365262.1"/>
    </source>
</evidence>
<dbReference type="EC" id="2.5.1.-" evidence="2"/>
<feature type="active site" evidence="2">
    <location>
        <position position="2"/>
    </location>
</feature>
<dbReference type="GO" id="GO:0008834">
    <property type="term" value="F:ditrans,polycis-undecaprenyl-diphosphate synthase [(2E,6E)-farnesyl-diphosphate specific] activity"/>
    <property type="evidence" value="ECO:0007669"/>
    <property type="project" value="TreeGrafter"/>
</dbReference>
<dbReference type="GO" id="GO:0005829">
    <property type="term" value="C:cytosol"/>
    <property type="evidence" value="ECO:0007669"/>
    <property type="project" value="TreeGrafter"/>
</dbReference>
<comment type="cofactor">
    <cofactor evidence="2">
        <name>Mg(2+)</name>
        <dbReference type="ChEBI" id="CHEBI:18420"/>
    </cofactor>
    <text evidence="2">Binds 2 magnesium ions per subunit.</text>
</comment>
<proteinExistence type="inferred from homology"/>
<keyword evidence="2" id="KW-0479">Metal-binding</keyword>
<dbReference type="EMBL" id="WJKJ01000287">
    <property type="protein sequence ID" value="MBD3365262.1"/>
    <property type="molecule type" value="Genomic_DNA"/>
</dbReference>
<dbReference type="CDD" id="cd00475">
    <property type="entry name" value="Cis_IPPS"/>
    <property type="match status" value="1"/>
</dbReference>
<feature type="binding site" evidence="2">
    <location>
        <position position="53"/>
    </location>
    <ligand>
        <name>substrate</name>
    </ligand>
</feature>
<feature type="binding site" evidence="2">
    <location>
        <begin position="176"/>
        <end position="178"/>
    </location>
    <ligand>
        <name>substrate</name>
    </ligand>
</feature>
<feature type="binding site" evidence="2">
    <location>
        <begin position="47"/>
        <end position="49"/>
    </location>
    <ligand>
        <name>substrate</name>
    </ligand>
</feature>
<dbReference type="InterPro" id="IPR036424">
    <property type="entry name" value="UPP_synth-like_sf"/>
</dbReference>
<dbReference type="Proteomes" id="UP000630660">
    <property type="component" value="Unassembled WGS sequence"/>
</dbReference>
<dbReference type="Gene3D" id="3.40.1180.10">
    <property type="entry name" value="Decaprenyl diphosphate synthase-like"/>
    <property type="match status" value="1"/>
</dbReference>
<feature type="binding site" evidence="2">
    <location>
        <begin position="3"/>
        <end position="6"/>
    </location>
    <ligand>
        <name>substrate</name>
    </ligand>
</feature>
<feature type="binding site" evidence="2">
    <location>
        <position position="2"/>
    </location>
    <ligand>
        <name>Mg(2+)</name>
        <dbReference type="ChEBI" id="CHEBI:18420"/>
    </ligand>
</feature>
<evidence type="ECO:0000256" key="1">
    <source>
        <dbReference type="ARBA" id="ARBA00022679"/>
    </source>
</evidence>
<feature type="binding site" evidence="2">
    <location>
        <position position="170"/>
    </location>
    <ligand>
        <name>substrate</name>
    </ligand>
</feature>
<gene>
    <name evidence="4" type="primary">uppS</name>
    <name evidence="4" type="ORF">GF359_08615</name>
</gene>
<keyword evidence="3" id="KW-0175">Coiled coil</keyword>
<feature type="active site" description="Proton acceptor" evidence="2">
    <location>
        <position position="50"/>
    </location>
</feature>
<keyword evidence="1 2" id="KW-0808">Transferase</keyword>
<dbReference type="PANTHER" id="PTHR10291:SF0">
    <property type="entry name" value="DEHYDRODOLICHYL DIPHOSPHATE SYNTHASE 2"/>
    <property type="match status" value="1"/>
</dbReference>
<evidence type="ECO:0000256" key="3">
    <source>
        <dbReference type="SAM" id="Coils"/>
    </source>
</evidence>
<dbReference type="GO" id="GO:0016094">
    <property type="term" value="P:polyprenol biosynthetic process"/>
    <property type="evidence" value="ECO:0007669"/>
    <property type="project" value="TreeGrafter"/>
</dbReference>
<dbReference type="InterPro" id="IPR001441">
    <property type="entry name" value="UPP_synth-like"/>
</dbReference>
<reference evidence="4" key="1">
    <citation type="submission" date="2019-11" db="EMBL/GenBank/DDBJ databases">
        <title>Microbial mats filling the niche in hypersaline microbial mats.</title>
        <authorList>
            <person name="Wong H.L."/>
            <person name="Macleod F.I."/>
            <person name="White R.A. III"/>
            <person name="Burns B.P."/>
        </authorList>
    </citation>
    <scope>NUCLEOTIDE SEQUENCE</scope>
    <source>
        <strain evidence="4">Bin_327</strain>
    </source>
</reference>
<keyword evidence="2" id="KW-0460">Magnesium</keyword>
<evidence type="ECO:0000256" key="2">
    <source>
        <dbReference type="HAMAP-Rule" id="MF_01139"/>
    </source>
</evidence>
<dbReference type="FunFam" id="3.40.1180.10:FF:000001">
    <property type="entry name" value="(2E,6E)-farnesyl-diphosphate-specific ditrans,polycis-undecaprenyl-diphosphate synthase"/>
    <property type="match status" value="1"/>
</dbReference>
<sequence length="224" mass="26019">MDGNGRWAKRRMLPRVAGHREGVKRVREIVRAAGEIGISYLTLFTFSAENWKRPKDEVEHLMKMLERLLRDELEELDKNNVRFQAIGRIDMLPSSVRDGIDNMRRRLEGNTGLVLILALNYGGRQEIVDMALRVARDIGKGDIQPDSVDEDVFAGYQYLPELPYPDLLIRTGSEQRISNFLLWQSAYTELYFTDLLWPEFKRAELEQALKDYAGRERRFGKLEG</sequence>
<comment type="similarity">
    <text evidence="2">Belongs to the UPP synthase family.</text>
</comment>
<comment type="subunit">
    <text evidence="2">Homodimer.</text>
</comment>
<dbReference type="Pfam" id="PF01255">
    <property type="entry name" value="Prenyltransf"/>
    <property type="match status" value="1"/>
</dbReference>
<feature type="binding site" evidence="2">
    <location>
        <position position="189"/>
    </location>
    <ligand>
        <name>Mg(2+)</name>
        <dbReference type="ChEBI" id="CHEBI:18420"/>
    </ligand>
</feature>
<feature type="binding site" evidence="2">
    <location>
        <position position="15"/>
    </location>
    <ligand>
        <name>substrate</name>
    </ligand>
</feature>
<comment type="caution">
    <text evidence="4">The sequence shown here is derived from an EMBL/GenBank/DDBJ whole genome shotgun (WGS) entry which is preliminary data.</text>
</comment>
<dbReference type="GO" id="GO:0000287">
    <property type="term" value="F:magnesium ion binding"/>
    <property type="evidence" value="ECO:0007669"/>
    <property type="project" value="UniProtKB-UniRule"/>
</dbReference>